<evidence type="ECO:0000313" key="2">
    <source>
        <dbReference type="Proteomes" id="UP000499080"/>
    </source>
</evidence>
<dbReference type="AlphaFoldDB" id="A0A4Y2E5Y1"/>
<dbReference type="Proteomes" id="UP000499080">
    <property type="component" value="Unassembled WGS sequence"/>
</dbReference>
<gene>
    <name evidence="1" type="ORF">AVEN_217129_1</name>
</gene>
<reference evidence="1 2" key="1">
    <citation type="journal article" date="2019" name="Sci. Rep.">
        <title>Orb-weaving spider Araneus ventricosus genome elucidates the spidroin gene catalogue.</title>
        <authorList>
            <person name="Kono N."/>
            <person name="Nakamura H."/>
            <person name="Ohtoshi R."/>
            <person name="Moran D.A.P."/>
            <person name="Shinohara A."/>
            <person name="Yoshida Y."/>
            <person name="Fujiwara M."/>
            <person name="Mori M."/>
            <person name="Tomita M."/>
            <person name="Arakawa K."/>
        </authorList>
    </citation>
    <scope>NUCLEOTIDE SEQUENCE [LARGE SCALE GENOMIC DNA]</scope>
</reference>
<keyword evidence="2" id="KW-1185">Reference proteome</keyword>
<accession>A0A4Y2E5Y1</accession>
<dbReference type="OrthoDB" id="10479239at2759"/>
<name>A0A4Y2E5Y1_ARAVE</name>
<comment type="caution">
    <text evidence="1">The sequence shown here is derived from an EMBL/GenBank/DDBJ whole genome shotgun (WGS) entry which is preliminary data.</text>
</comment>
<protein>
    <submittedName>
        <fullName evidence="1">Uncharacterized protein</fullName>
    </submittedName>
</protein>
<sequence>MILALLSNVHFKGKKLLKAAAKFSGQKLPSNFIGNLQNSIKPDDSIEILFLKRSHPHSITPTNFLKMAAPASRIIKPFMPSFFHLALVKISVPLYNEFDIKTLERVFIDIQNGNSAKFNKGSQNNRKANRAKEKLLFIPAHLRRGVLEAVMGLHWAVYRWQSEHSSILNLKDGECIFYWRPDGTIDRIKTAEQLVLNENINIRERFDIACIYCLKESVQTLWEEMEASCETQNFEADCNFMTRFWVRWMREGSGVPWLQAVKESPDLALALQTAQPPRCSSFFPLLGPKDRKIFLSSLKWAHYDDFRFCLYAATTEEEGKILKKGALTLLSLYLDWPLQSWFLETAEKVWHFLDKSSFYVSLMFIWSLYKERKDFDYSKLFVDFWNNSPNNLREIVKKCPIMSKRIDSCLNKIKRKKQFSSDTDRKKWIRENGRLESIPWTS</sequence>
<evidence type="ECO:0000313" key="1">
    <source>
        <dbReference type="EMBL" id="GBM24552.1"/>
    </source>
</evidence>
<organism evidence="1 2">
    <name type="scientific">Araneus ventricosus</name>
    <name type="common">Orbweaver spider</name>
    <name type="synonym">Epeira ventricosa</name>
    <dbReference type="NCBI Taxonomy" id="182803"/>
    <lineage>
        <taxon>Eukaryota</taxon>
        <taxon>Metazoa</taxon>
        <taxon>Ecdysozoa</taxon>
        <taxon>Arthropoda</taxon>
        <taxon>Chelicerata</taxon>
        <taxon>Arachnida</taxon>
        <taxon>Araneae</taxon>
        <taxon>Araneomorphae</taxon>
        <taxon>Entelegynae</taxon>
        <taxon>Araneoidea</taxon>
        <taxon>Araneidae</taxon>
        <taxon>Araneus</taxon>
    </lineage>
</organism>
<dbReference type="EMBL" id="BGPR01000521">
    <property type="protein sequence ID" value="GBM24552.1"/>
    <property type="molecule type" value="Genomic_DNA"/>
</dbReference>
<proteinExistence type="predicted"/>